<keyword evidence="1" id="KW-0472">Membrane</keyword>
<keyword evidence="1" id="KW-0812">Transmembrane</keyword>
<feature type="transmembrane region" description="Helical" evidence="1">
    <location>
        <begin position="84"/>
        <end position="100"/>
    </location>
</feature>
<organism evidence="2">
    <name type="scientific">viral metagenome</name>
    <dbReference type="NCBI Taxonomy" id="1070528"/>
    <lineage>
        <taxon>unclassified sequences</taxon>
        <taxon>metagenomes</taxon>
        <taxon>organismal metagenomes</taxon>
    </lineage>
</organism>
<proteinExistence type="predicted"/>
<sequence length="113" mass="13186">MNNAIILAIILTLIHILEEYYGNTSMNSIEGIFIDNIGVIINPKINPELRKPDNDYLQNSIGDVGSGLISNLLIYWYWIKYGKLPYFFLYFSIVVLYLLYKKSYMLYDTTKTK</sequence>
<feature type="transmembrane region" description="Helical" evidence="1">
    <location>
        <begin position="60"/>
        <end position="78"/>
    </location>
</feature>
<evidence type="ECO:0000256" key="1">
    <source>
        <dbReference type="SAM" id="Phobius"/>
    </source>
</evidence>
<name>A0A6C0J6S8_9ZZZZ</name>
<protein>
    <submittedName>
        <fullName evidence="2">Uncharacterized protein</fullName>
    </submittedName>
</protein>
<reference evidence="2" key="1">
    <citation type="journal article" date="2020" name="Nature">
        <title>Giant virus diversity and host interactions through global metagenomics.</title>
        <authorList>
            <person name="Schulz F."/>
            <person name="Roux S."/>
            <person name="Paez-Espino D."/>
            <person name="Jungbluth S."/>
            <person name="Walsh D.A."/>
            <person name="Denef V.J."/>
            <person name="McMahon K.D."/>
            <person name="Konstantinidis K.T."/>
            <person name="Eloe-Fadrosh E.A."/>
            <person name="Kyrpides N.C."/>
            <person name="Woyke T."/>
        </authorList>
    </citation>
    <scope>NUCLEOTIDE SEQUENCE</scope>
    <source>
        <strain evidence="2">GVMAG-M-3300025860-20</strain>
    </source>
</reference>
<keyword evidence="1" id="KW-1133">Transmembrane helix</keyword>
<dbReference type="AlphaFoldDB" id="A0A6C0J6S8"/>
<accession>A0A6C0J6S8</accession>
<dbReference type="EMBL" id="MN740328">
    <property type="protein sequence ID" value="QHU00570.1"/>
    <property type="molecule type" value="Genomic_DNA"/>
</dbReference>
<evidence type="ECO:0000313" key="2">
    <source>
        <dbReference type="EMBL" id="QHU00570.1"/>
    </source>
</evidence>